<evidence type="ECO:0000259" key="8">
    <source>
        <dbReference type="Pfam" id="PF25781"/>
    </source>
</evidence>
<dbReference type="Pfam" id="PF12333">
    <property type="entry name" value="Ipi1_N"/>
    <property type="match status" value="1"/>
</dbReference>
<comment type="caution">
    <text evidence="9">The sequence shown here is derived from an EMBL/GenBank/DDBJ whole genome shotgun (WGS) entry which is preliminary data.</text>
</comment>
<comment type="similarity">
    <text evidence="3">Belongs to the IPI1/TEX10 family.</text>
</comment>
<dbReference type="Gene3D" id="1.25.10.10">
    <property type="entry name" value="Leucine-rich Repeat Variant"/>
    <property type="match status" value="1"/>
</dbReference>
<dbReference type="PANTHER" id="PTHR16056:SF2">
    <property type="entry name" value="TESTIS-EXPRESSED PROTEIN 10"/>
    <property type="match status" value="1"/>
</dbReference>
<evidence type="ECO:0000313" key="10">
    <source>
        <dbReference type="Proteomes" id="UP000825729"/>
    </source>
</evidence>
<dbReference type="SUPFAM" id="SSF48371">
    <property type="entry name" value="ARM repeat"/>
    <property type="match status" value="1"/>
</dbReference>
<keyword evidence="6" id="KW-0472">Membrane</keyword>
<dbReference type="InterPro" id="IPR016024">
    <property type="entry name" value="ARM-type_fold"/>
</dbReference>
<keyword evidence="6" id="KW-1133">Transmembrane helix</keyword>
<keyword evidence="4" id="KW-0539">Nucleus</keyword>
<feature type="compositionally biased region" description="Basic residues" evidence="5">
    <location>
        <begin position="1"/>
        <end position="13"/>
    </location>
</feature>
<keyword evidence="10" id="KW-1185">Reference proteome</keyword>
<evidence type="ECO:0000256" key="3">
    <source>
        <dbReference type="ARBA" id="ARBA00006427"/>
    </source>
</evidence>
<evidence type="ECO:0000256" key="2">
    <source>
        <dbReference type="ARBA" id="ARBA00004642"/>
    </source>
</evidence>
<evidence type="ECO:0000256" key="1">
    <source>
        <dbReference type="ARBA" id="ARBA00004604"/>
    </source>
</evidence>
<evidence type="ECO:0000256" key="6">
    <source>
        <dbReference type="SAM" id="Phobius"/>
    </source>
</evidence>
<name>A0AAV7F274_ARIFI</name>
<evidence type="ECO:0008006" key="11">
    <source>
        <dbReference type="Google" id="ProtNLM"/>
    </source>
</evidence>
<dbReference type="FunFam" id="1.25.10.10:FF:000348">
    <property type="entry name" value="uncharacterized protein LOC106763108 isoform X2"/>
    <property type="match status" value="1"/>
</dbReference>
<feature type="domain" description="TEX10-like TPR repeats" evidence="8">
    <location>
        <begin position="496"/>
        <end position="640"/>
    </location>
</feature>
<gene>
    <name evidence="9" type="ORF">H6P81_007668</name>
</gene>
<organism evidence="9 10">
    <name type="scientific">Aristolochia fimbriata</name>
    <name type="common">White veined hardy Dutchman's pipe vine</name>
    <dbReference type="NCBI Taxonomy" id="158543"/>
    <lineage>
        <taxon>Eukaryota</taxon>
        <taxon>Viridiplantae</taxon>
        <taxon>Streptophyta</taxon>
        <taxon>Embryophyta</taxon>
        <taxon>Tracheophyta</taxon>
        <taxon>Spermatophyta</taxon>
        <taxon>Magnoliopsida</taxon>
        <taxon>Magnoliidae</taxon>
        <taxon>Piperales</taxon>
        <taxon>Aristolochiaceae</taxon>
        <taxon>Aristolochia</taxon>
    </lineage>
</organism>
<evidence type="ECO:0000259" key="7">
    <source>
        <dbReference type="Pfam" id="PF12333"/>
    </source>
</evidence>
<accession>A0AAV7F274</accession>
<evidence type="ECO:0000256" key="4">
    <source>
        <dbReference type="ARBA" id="ARBA00023242"/>
    </source>
</evidence>
<keyword evidence="6" id="KW-0812">Transmembrane</keyword>
<evidence type="ECO:0000313" key="9">
    <source>
        <dbReference type="EMBL" id="KAG9454764.1"/>
    </source>
</evidence>
<dbReference type="PANTHER" id="PTHR16056">
    <property type="entry name" value="REGULATOR OF MICROTUBULE DYNAMICS PROTEIN"/>
    <property type="match status" value="1"/>
</dbReference>
<sequence length="895" mass="101851">MVRPKNNSKKKQKSSVDFKKIKRKIGRKLPPPKNTTDTTVKSKAIIIPEQTVASDKAGLAVSSKGLTLKELLQQTSHHNAKVRKDALNGIKDLVLKFPSELQSHKVAIIEKLRERIGDDDKSVRETLYQLLKTVVFQRLKDIPGPIISLLMAYVFNAMTHLAMDIRLMAFKFFDLIVQHYPSSFYLYAEKVLHNYEEILRNSQIYFQDNSKLKLALTGLVRCLSLLMSDKRKVDTSCDQGATLHAFEQEASKVHTGNHSTIKKIEELLPTLVLCFMEFAPSVRAMPVAEVHSFDCMLHTLDCINLAVRVCTLGQEEAEHDGAFFSQTGPHYVPGVNIHTIILLLKKLFEIFPLNPVHKTTDKDECRYVALNIGITEIFLYLNELVQFPMVLVEKFLQFMQNFLLEQIYNNKRSNKAVFEKHFSSLIPFMPKIISKVDFSWKPHLLEAFTKAFQGCKPESALTLTCLSAMEEMLLPKQMQDPWILESSPELLDYQLAWVRELSKLLLQLGDKHPLTSKAVLHLQHRLGQCIRVNSPLAHEYDNMQLPLKKIYCSCTDEGKPMYGPFIKLTRDCQELAVCCLYYFSSLDSLLLKSVAFCCLSPDLDPYMLFRIVEVVHSAYKAGHVQISDHISFLITLLARFKVITGEVSSISNRGTYKALVNAACSCFSQMGDGYLVLEILKKTTFSLLVPFQVPSYMHLQLPLDNMRSILRLMVLLSPEPKRFLEESIGILSYSLTGYLIGVASFLANKKSAGNSHGLQIFQYYMQPAVILLHRSKRLTSLVLELLGSSMLESNSSSLPERGIQSSLQQLSRIHAVASFIKFIYEDVKLHQSLYSCRILIKRILQIILKFQVSNEGTLNLEDKHKLQCAFDQLKTQTDTLHKWDATDFQGLPEVR</sequence>
<dbReference type="InterPro" id="IPR011989">
    <property type="entry name" value="ARM-like"/>
</dbReference>
<dbReference type="AlphaFoldDB" id="A0AAV7F274"/>
<dbReference type="GO" id="GO:0005634">
    <property type="term" value="C:nucleus"/>
    <property type="evidence" value="ECO:0007669"/>
    <property type="project" value="UniProtKB-SubCell"/>
</dbReference>
<protein>
    <recommendedName>
        <fullName evidence="11">Pre-rRNA-processing protein Ipi1 N-terminal domain-containing protein</fullName>
    </recommendedName>
</protein>
<feature type="domain" description="Pre-rRNA-processing protein Ipi1 N-terminal" evidence="7">
    <location>
        <begin position="145"/>
        <end position="207"/>
    </location>
</feature>
<dbReference type="EMBL" id="JAINDJ010000003">
    <property type="protein sequence ID" value="KAG9454764.1"/>
    <property type="molecule type" value="Genomic_DNA"/>
</dbReference>
<dbReference type="InterPro" id="IPR024679">
    <property type="entry name" value="Ipi1_N"/>
</dbReference>
<feature type="region of interest" description="Disordered" evidence="5">
    <location>
        <begin position="1"/>
        <end position="39"/>
    </location>
</feature>
<feature type="transmembrane region" description="Helical" evidence="6">
    <location>
        <begin position="146"/>
        <end position="163"/>
    </location>
</feature>
<proteinExistence type="inferred from homology"/>
<dbReference type="Pfam" id="PF25781">
    <property type="entry name" value="TPR_TEX10"/>
    <property type="match status" value="1"/>
</dbReference>
<reference evidence="9 10" key="1">
    <citation type="submission" date="2021-07" db="EMBL/GenBank/DDBJ databases">
        <title>The Aristolochia fimbriata genome: insights into angiosperm evolution, floral development and chemical biosynthesis.</title>
        <authorList>
            <person name="Jiao Y."/>
        </authorList>
    </citation>
    <scope>NUCLEOTIDE SEQUENCE [LARGE SCALE GENOMIC DNA]</scope>
    <source>
        <strain evidence="9">IBCAS-2021</strain>
        <tissue evidence="9">Leaf</tissue>
    </source>
</reference>
<comment type="subcellular location">
    <subcellularLocation>
        <location evidence="1">Nucleus</location>
        <location evidence="1">Nucleolus</location>
    </subcellularLocation>
    <subcellularLocation>
        <location evidence="2">Nucleus</location>
        <location evidence="2">Nucleoplasm</location>
    </subcellularLocation>
</comment>
<dbReference type="Proteomes" id="UP000825729">
    <property type="component" value="Unassembled WGS sequence"/>
</dbReference>
<dbReference type="InterPro" id="IPR057949">
    <property type="entry name" value="TPR_TEX10"/>
</dbReference>
<evidence type="ECO:0000256" key="5">
    <source>
        <dbReference type="SAM" id="MobiDB-lite"/>
    </source>
</evidence>